<keyword evidence="5" id="KW-0479">Metal-binding</keyword>
<dbReference type="PROSITE" id="PS51257">
    <property type="entry name" value="PROKAR_LIPOPROTEIN"/>
    <property type="match status" value="1"/>
</dbReference>
<protein>
    <submittedName>
        <fullName evidence="13">CCA tRNA nucleotidyltransferase</fullName>
        <ecNumber evidence="13">2.7.7.72</ecNumber>
    </submittedName>
</protein>
<gene>
    <name evidence="13" type="ORF">H1164_09680</name>
</gene>
<dbReference type="GO" id="GO:0008033">
    <property type="term" value="P:tRNA processing"/>
    <property type="evidence" value="ECO:0007669"/>
    <property type="project" value="UniProtKB-KW"/>
</dbReference>
<evidence type="ECO:0000256" key="9">
    <source>
        <dbReference type="RuleBase" id="RU003953"/>
    </source>
</evidence>
<dbReference type="EC" id="2.7.7.72" evidence="13"/>
<evidence type="ECO:0000256" key="3">
    <source>
        <dbReference type="ARBA" id="ARBA00022694"/>
    </source>
</evidence>
<evidence type="ECO:0000256" key="6">
    <source>
        <dbReference type="ARBA" id="ARBA00022741"/>
    </source>
</evidence>
<dbReference type="GO" id="GO:0000166">
    <property type="term" value="F:nucleotide binding"/>
    <property type="evidence" value="ECO:0007669"/>
    <property type="project" value="UniProtKB-KW"/>
</dbReference>
<dbReference type="RefSeq" id="WP_052154280.1">
    <property type="nucleotide sequence ID" value="NZ_JACEIP010000012.1"/>
</dbReference>
<keyword evidence="6" id="KW-0547">Nucleotide-binding</keyword>
<evidence type="ECO:0000256" key="7">
    <source>
        <dbReference type="ARBA" id="ARBA00022842"/>
    </source>
</evidence>
<dbReference type="OrthoDB" id="9805698at2"/>
<feature type="domain" description="Poly A polymerase head" evidence="10">
    <location>
        <begin position="22"/>
        <end position="142"/>
    </location>
</feature>
<comment type="cofactor">
    <cofactor evidence="1">
        <name>Mg(2+)</name>
        <dbReference type="ChEBI" id="CHEBI:18420"/>
    </cofactor>
</comment>
<dbReference type="Pfam" id="PF12627">
    <property type="entry name" value="PolyA_pol_RNAbd"/>
    <property type="match status" value="1"/>
</dbReference>
<comment type="similarity">
    <text evidence="9">Belongs to the tRNA nucleotidyltransferase/poly(A) polymerase family.</text>
</comment>
<evidence type="ECO:0000313" key="14">
    <source>
        <dbReference type="Proteomes" id="UP000530514"/>
    </source>
</evidence>
<evidence type="ECO:0000256" key="2">
    <source>
        <dbReference type="ARBA" id="ARBA00022679"/>
    </source>
</evidence>
<dbReference type="PANTHER" id="PTHR46173:SF1">
    <property type="entry name" value="CCA TRNA NUCLEOTIDYLTRANSFERASE 1, MITOCHONDRIAL"/>
    <property type="match status" value="1"/>
</dbReference>
<dbReference type="Gene3D" id="1.10.246.80">
    <property type="match status" value="1"/>
</dbReference>
<evidence type="ECO:0000259" key="10">
    <source>
        <dbReference type="Pfam" id="PF01743"/>
    </source>
</evidence>
<evidence type="ECO:0000256" key="4">
    <source>
        <dbReference type="ARBA" id="ARBA00022695"/>
    </source>
</evidence>
<dbReference type="SUPFAM" id="SSF81301">
    <property type="entry name" value="Nucleotidyltransferase"/>
    <property type="match status" value="1"/>
</dbReference>
<keyword evidence="4 13" id="KW-0548">Nucleotidyltransferase</keyword>
<dbReference type="EMBL" id="JACEIP010000012">
    <property type="protein sequence ID" value="MBA4543170.1"/>
    <property type="molecule type" value="Genomic_DNA"/>
</dbReference>
<keyword evidence="3" id="KW-0819">tRNA processing</keyword>
<dbReference type="PANTHER" id="PTHR46173">
    <property type="entry name" value="CCA TRNA NUCLEOTIDYLTRANSFERASE 1, MITOCHONDRIAL"/>
    <property type="match status" value="1"/>
</dbReference>
<dbReference type="Gene3D" id="3.30.460.10">
    <property type="entry name" value="Beta Polymerase, domain 2"/>
    <property type="match status" value="1"/>
</dbReference>
<dbReference type="InterPro" id="IPR032828">
    <property type="entry name" value="PolyA_RNA-bd"/>
</dbReference>
<dbReference type="Pfam" id="PF13735">
    <property type="entry name" value="tRNA_NucTran2_2"/>
    <property type="match status" value="1"/>
</dbReference>
<feature type="domain" description="CCA-adding enzyme C-terminal" evidence="12">
    <location>
        <begin position="247"/>
        <end position="398"/>
    </location>
</feature>
<dbReference type="GO" id="GO:0004810">
    <property type="term" value="F:CCA tRNA nucleotidyltransferase activity"/>
    <property type="evidence" value="ECO:0007669"/>
    <property type="project" value="UniProtKB-EC"/>
</dbReference>
<keyword evidence="14" id="KW-1185">Reference proteome</keyword>
<evidence type="ECO:0000256" key="8">
    <source>
        <dbReference type="ARBA" id="ARBA00022884"/>
    </source>
</evidence>
<organism evidence="13 14">
    <name type="scientific">Thermoactinomyces daqus</name>
    <dbReference type="NCBI Taxonomy" id="1329516"/>
    <lineage>
        <taxon>Bacteria</taxon>
        <taxon>Bacillati</taxon>
        <taxon>Bacillota</taxon>
        <taxon>Bacilli</taxon>
        <taxon>Bacillales</taxon>
        <taxon>Thermoactinomycetaceae</taxon>
        <taxon>Thermoactinomyces</taxon>
    </lineage>
</organism>
<dbReference type="NCBIfam" id="NF009814">
    <property type="entry name" value="PRK13299.1"/>
    <property type="match status" value="1"/>
</dbReference>
<keyword evidence="2 9" id="KW-0808">Transferase</keyword>
<dbReference type="InterPro" id="IPR032810">
    <property type="entry name" value="CCA-adding_enz_C"/>
</dbReference>
<accession>A0A7W1XAS3</accession>
<dbReference type="CDD" id="cd05398">
    <property type="entry name" value="NT_ClassII-CCAase"/>
    <property type="match status" value="1"/>
</dbReference>
<evidence type="ECO:0000259" key="11">
    <source>
        <dbReference type="Pfam" id="PF12627"/>
    </source>
</evidence>
<dbReference type="InterPro" id="IPR043519">
    <property type="entry name" value="NT_sf"/>
</dbReference>
<evidence type="ECO:0000256" key="1">
    <source>
        <dbReference type="ARBA" id="ARBA00001946"/>
    </source>
</evidence>
<dbReference type="Proteomes" id="UP000530514">
    <property type="component" value="Unassembled WGS sequence"/>
</dbReference>
<keyword evidence="7" id="KW-0460">Magnesium</keyword>
<dbReference type="SUPFAM" id="SSF81891">
    <property type="entry name" value="Poly A polymerase C-terminal region-like"/>
    <property type="match status" value="1"/>
</dbReference>
<proteinExistence type="inferred from homology"/>
<dbReference type="GO" id="GO:0000049">
    <property type="term" value="F:tRNA binding"/>
    <property type="evidence" value="ECO:0007669"/>
    <property type="project" value="TreeGrafter"/>
</dbReference>
<reference evidence="13 14" key="1">
    <citation type="submission" date="2020-07" db="EMBL/GenBank/DDBJ databases">
        <authorList>
            <person name="Feng H."/>
        </authorList>
    </citation>
    <scope>NUCLEOTIDE SEQUENCE [LARGE SCALE GENOMIC DNA]</scope>
    <source>
        <strain evidence="14">s-11</strain>
    </source>
</reference>
<evidence type="ECO:0000313" key="13">
    <source>
        <dbReference type="EMBL" id="MBA4543170.1"/>
    </source>
</evidence>
<dbReference type="AlphaFoldDB" id="A0A7W1XAS3"/>
<dbReference type="Pfam" id="PF01743">
    <property type="entry name" value="PolyA_pol"/>
    <property type="match status" value="1"/>
</dbReference>
<name>A0A7W1XAS3_9BACL</name>
<feature type="domain" description="tRNA nucleotidyltransferase/poly(A) polymerase RNA and SrmB- binding" evidence="11">
    <location>
        <begin position="169"/>
        <end position="226"/>
    </location>
</feature>
<dbReference type="Gene3D" id="1.10.3090.10">
    <property type="entry name" value="cca-adding enzyme, domain 2"/>
    <property type="match status" value="1"/>
</dbReference>
<evidence type="ECO:0000256" key="5">
    <source>
        <dbReference type="ARBA" id="ARBA00022723"/>
    </source>
</evidence>
<comment type="caution">
    <text evidence="13">The sequence shown here is derived from an EMBL/GenBank/DDBJ whole genome shotgun (WGS) entry which is preliminary data.</text>
</comment>
<keyword evidence="8 9" id="KW-0694">RNA-binding</keyword>
<sequence length="409" mass="46992">MDTRKAAALSVMEQLEKSGFQAYLVGGCVRDEMLGISPQDYDIATDAVPDQVQNLFPRTIPTGLKHGTVTVVEQGIPLEVTTFRIEEAYLDRRRPSQVRFVSSLKQDLARRDFTINAMAKNRRGQVIDYFSGKEDLLVGRIRTVGNPRDRFREDALRMLRAVRFVAQFGFALEEETRRALIALRSECFHLSVERVVQELEKMWKAVSPSAGVRELFSTDLLRALPPFCRWDLQSFPPDQAASFDHTSDRIVRWAYLLWLCQTDEACLGRRLKALKLPTRDQKQISVCFRLMLAGEWTATDPVYWKRQLLRHGLDSVRRSGQLRRLVGKIMDKDLTETRFQDWWNEMPVKERRELALGGEELIRYSGKKAGPWVGQVLNNLYEQVALGLLPNDKNALLEEGYKIGKVDSQ</sequence>
<dbReference type="InterPro" id="IPR050264">
    <property type="entry name" value="Bact_CCA-adding_enz_type3_sf"/>
</dbReference>
<dbReference type="InterPro" id="IPR002646">
    <property type="entry name" value="PolA_pol_head_dom"/>
</dbReference>
<evidence type="ECO:0000259" key="12">
    <source>
        <dbReference type="Pfam" id="PF13735"/>
    </source>
</evidence>
<dbReference type="GO" id="GO:0046872">
    <property type="term" value="F:metal ion binding"/>
    <property type="evidence" value="ECO:0007669"/>
    <property type="project" value="UniProtKB-KW"/>
</dbReference>